<dbReference type="Gene3D" id="2.60.40.3680">
    <property type="match status" value="1"/>
</dbReference>
<evidence type="ECO:0000256" key="1">
    <source>
        <dbReference type="SAM" id="Phobius"/>
    </source>
</evidence>
<evidence type="ECO:0000259" key="2">
    <source>
        <dbReference type="SMART" id="SM01324"/>
    </source>
</evidence>
<keyword evidence="1" id="KW-0812">Transmembrane</keyword>
<keyword evidence="1" id="KW-0472">Membrane</keyword>
<dbReference type="Pfam" id="PF13308">
    <property type="entry name" value="YARHG"/>
    <property type="match status" value="1"/>
</dbReference>
<reference evidence="3 4" key="1">
    <citation type="journal article" date="2018" name="Syst. Appl. Microbiol.">
        <title>Characterization and high-quality draft genome sequence of Herbivorax saccincola A7, an anaerobic, alkaliphilic, thermophilic, cellulolytic, and xylanolytic bacterium.</title>
        <authorList>
            <person name="Aikawa S."/>
            <person name="Baramee S."/>
            <person name="Sermsathanaswadi J."/>
            <person name="Thianheng P."/>
            <person name="Tachaapaikoon C."/>
            <person name="Shikata A."/>
            <person name="Waeonukul R."/>
            <person name="Pason P."/>
            <person name="Ratanakhanokchai K."/>
            <person name="Kosugi A."/>
        </authorList>
    </citation>
    <scope>NUCLEOTIDE SEQUENCE [LARGE SCALE GENOMIC DNA]</scope>
    <source>
        <strain evidence="3 4">A7</strain>
    </source>
</reference>
<gene>
    <name evidence="3" type="ORF">B9R14_12245</name>
</gene>
<evidence type="ECO:0000313" key="3">
    <source>
        <dbReference type="EMBL" id="PQQ67441.1"/>
    </source>
</evidence>
<keyword evidence="1" id="KW-1133">Transmembrane helix</keyword>
<protein>
    <recommendedName>
        <fullName evidence="2">YARHG domain-containing protein</fullName>
    </recommendedName>
</protein>
<evidence type="ECO:0000313" key="4">
    <source>
        <dbReference type="Proteomes" id="UP000239720"/>
    </source>
</evidence>
<organism evidence="3 4">
    <name type="scientific">Acetivibrio saccincola</name>
    <dbReference type="NCBI Taxonomy" id="1677857"/>
    <lineage>
        <taxon>Bacteria</taxon>
        <taxon>Bacillati</taxon>
        <taxon>Bacillota</taxon>
        <taxon>Clostridia</taxon>
        <taxon>Eubacteriales</taxon>
        <taxon>Oscillospiraceae</taxon>
        <taxon>Acetivibrio</taxon>
    </lineage>
</organism>
<proteinExistence type="predicted"/>
<feature type="transmembrane region" description="Helical" evidence="1">
    <location>
        <begin position="781"/>
        <end position="803"/>
    </location>
</feature>
<dbReference type="InterPro" id="IPR025582">
    <property type="entry name" value="YARHG_dom"/>
</dbReference>
<comment type="caution">
    <text evidence="3">The sequence shown here is derived from an EMBL/GenBank/DDBJ whole genome shotgun (WGS) entry which is preliminary data.</text>
</comment>
<dbReference type="SUPFAM" id="SSF82171">
    <property type="entry name" value="DPP6 N-terminal domain-like"/>
    <property type="match status" value="1"/>
</dbReference>
<sequence length="811" mass="95261">MKFKKIIIILVLVFFIWCANQVSFASLLSKGMTGNTIYPLNNNNIRLETQVININYNISKNKSHNFHEIEVIFNLHNTGEAAQIKMGFPNAANHEENLKDFEVLSYPDLTPFDVNLNLKEGMILTGIEDYYHYSYYSWTVDFEKNERKSLLVRYKLKSPDGIRYILKTGALWKGRIDEINVNVEFSEPVSSLEIDAVPENYYYSGKGIQWQFKNIEPSFDLYIKYVPVPEFYQLKNKFHAPYQRESDGYKWDKKLFYIGTMLEDFDGYLFECTDEELVLSEIKKRLDVCELIRNEIYARNGYIFSEEKWDDFFTIQSWYEPDVFFEYAKLNEIEKINIKQILEFEDAMKDFENKTYDEVIKALKEYSLKYDDEQKISYTKKSSSEINTTYSEITAWQERIEKNRKSFKELIRLPEKFTEFKTNCNSDGLPSTDINDLNMSNMYAYTNGIIKVSNGNSDTLFIDKDDSIFRLTNLESMKLKCISPDGKYVIMAGSSIPGFIEDDIYLISTLNGTSYLIGSGNWEDYQFIWSYDDSLQYRSLKKDTNIIYHFNPKDGTFLTLVIPINDFENFYVYEDNSVVLQSGNIIYHMDSKEQSIKKIIEDGNLMGFYPSDNKILYYKGSEIYEYNLSDGTTAKKVSLDEPIWKTQLIHNNMYIIYSGSQVIFCYNYNTNSLNKFSNIENAKDIKFSYEGDKLLYHRMNYSKPYESNSYIVYKDGGLKVPLNVESANCIWIDNDNFVNYSYDQDAKDIIKTNTCVTENTTEYYNTYSKSINNKVNPAFDFNKLFICVCFVLLITLCIIYWLYKKKMKAFN</sequence>
<dbReference type="SMART" id="SM01324">
    <property type="entry name" value="YARHG"/>
    <property type="match status" value="1"/>
</dbReference>
<name>A0A2S8RCE2_9FIRM</name>
<dbReference type="InterPro" id="IPR038434">
    <property type="entry name" value="YARHG_sf"/>
</dbReference>
<dbReference type="Proteomes" id="UP000239720">
    <property type="component" value="Unassembled WGS sequence"/>
</dbReference>
<feature type="domain" description="YARHG" evidence="2">
    <location>
        <begin position="266"/>
        <end position="346"/>
    </location>
</feature>
<accession>A0A2S8RCE2</accession>
<dbReference type="EMBL" id="NEMB01000003">
    <property type="protein sequence ID" value="PQQ67441.1"/>
    <property type="molecule type" value="Genomic_DNA"/>
</dbReference>
<dbReference type="AlphaFoldDB" id="A0A2S8RCE2"/>
<dbReference type="Gene3D" id="1.20.58.1690">
    <property type="match status" value="1"/>
</dbReference>